<gene>
    <name evidence="1" type="ORF">HAX54_032644</name>
</gene>
<evidence type="ECO:0000313" key="1">
    <source>
        <dbReference type="EMBL" id="MCD7456660.1"/>
    </source>
</evidence>
<dbReference type="Proteomes" id="UP000823775">
    <property type="component" value="Unassembled WGS sequence"/>
</dbReference>
<feature type="non-terminal residue" evidence="1">
    <location>
        <position position="1"/>
    </location>
</feature>
<proteinExistence type="predicted"/>
<sequence>IRSLEDYKIISGNWDEFEQLGVSIVALTGRHSPNGSSPLTSLLRKISSKIHLFNGGSEGPSLHQRSVESAVTP</sequence>
<organism evidence="1 2">
    <name type="scientific">Datura stramonium</name>
    <name type="common">Jimsonweed</name>
    <name type="synonym">Common thornapple</name>
    <dbReference type="NCBI Taxonomy" id="4076"/>
    <lineage>
        <taxon>Eukaryota</taxon>
        <taxon>Viridiplantae</taxon>
        <taxon>Streptophyta</taxon>
        <taxon>Embryophyta</taxon>
        <taxon>Tracheophyta</taxon>
        <taxon>Spermatophyta</taxon>
        <taxon>Magnoliopsida</taxon>
        <taxon>eudicotyledons</taxon>
        <taxon>Gunneridae</taxon>
        <taxon>Pentapetalae</taxon>
        <taxon>asterids</taxon>
        <taxon>lamiids</taxon>
        <taxon>Solanales</taxon>
        <taxon>Solanaceae</taxon>
        <taxon>Solanoideae</taxon>
        <taxon>Datureae</taxon>
        <taxon>Datura</taxon>
    </lineage>
</organism>
<accession>A0ABS8SCW7</accession>
<keyword evidence="2" id="KW-1185">Reference proteome</keyword>
<protein>
    <submittedName>
        <fullName evidence="1">Uncharacterized protein</fullName>
    </submittedName>
</protein>
<reference evidence="1 2" key="1">
    <citation type="journal article" date="2021" name="BMC Genomics">
        <title>Datura genome reveals duplications of psychoactive alkaloid biosynthetic genes and high mutation rate following tissue culture.</title>
        <authorList>
            <person name="Rajewski A."/>
            <person name="Carter-House D."/>
            <person name="Stajich J."/>
            <person name="Litt A."/>
        </authorList>
    </citation>
    <scope>NUCLEOTIDE SEQUENCE [LARGE SCALE GENOMIC DNA]</scope>
    <source>
        <strain evidence="1">AR-01</strain>
    </source>
</reference>
<name>A0ABS8SCW7_DATST</name>
<evidence type="ECO:0000313" key="2">
    <source>
        <dbReference type="Proteomes" id="UP000823775"/>
    </source>
</evidence>
<comment type="caution">
    <text evidence="1">The sequence shown here is derived from an EMBL/GenBank/DDBJ whole genome shotgun (WGS) entry which is preliminary data.</text>
</comment>
<dbReference type="EMBL" id="JACEIK010000415">
    <property type="protein sequence ID" value="MCD7456660.1"/>
    <property type="molecule type" value="Genomic_DNA"/>
</dbReference>